<evidence type="ECO:0000259" key="7">
    <source>
        <dbReference type="Pfam" id="PF10277"/>
    </source>
</evidence>
<proteinExistence type="predicted"/>
<evidence type="ECO:0000313" key="8">
    <source>
        <dbReference type="EMBL" id="KAK0665592.1"/>
    </source>
</evidence>
<dbReference type="InterPro" id="IPR019402">
    <property type="entry name" value="CWH43_N"/>
</dbReference>
<feature type="transmembrane region" description="Helical" evidence="6">
    <location>
        <begin position="135"/>
        <end position="155"/>
    </location>
</feature>
<feature type="transmembrane region" description="Helical" evidence="6">
    <location>
        <begin position="102"/>
        <end position="123"/>
    </location>
</feature>
<dbReference type="PANTHER" id="PTHR21324">
    <property type="entry name" value="FASTING-INDUCIBLE INTEGRAL MEMBRANE PROTEIN TM6P1-RELATED"/>
    <property type="match status" value="1"/>
</dbReference>
<dbReference type="GO" id="GO:0005886">
    <property type="term" value="C:plasma membrane"/>
    <property type="evidence" value="ECO:0007669"/>
    <property type="project" value="TreeGrafter"/>
</dbReference>
<protein>
    <submittedName>
        <fullName evidence="8">Frag1/DRAM/Sfk1 family-domain-containing protein</fullName>
    </submittedName>
</protein>
<feature type="domain" description="CWH43-like N-terminal" evidence="7">
    <location>
        <begin position="9"/>
        <end position="225"/>
    </location>
</feature>
<dbReference type="PANTHER" id="PTHR21324:SF2">
    <property type="entry name" value="EG:22E5.9 PROTEIN"/>
    <property type="match status" value="1"/>
</dbReference>
<keyword evidence="2 6" id="KW-0812">Transmembrane</keyword>
<accession>A0AA39Z7D8</accession>
<evidence type="ECO:0000256" key="2">
    <source>
        <dbReference type="ARBA" id="ARBA00022692"/>
    </source>
</evidence>
<sequence>MRHLPYLSYYLYPILAGLIWLSTLLALLIYWLVPPVSRVHYPSMAASQHIAYISDVGASTLKPLFITGCVLTTIFLDISFAADYYLRHKGRLVPNQTRTETVLAFLTIGFAIIGTAGLILLSVFDTARHPKLHNIFLLLFIAGYVLSAIFICWEYQRLGQHYKHHHNLSTSFWIKLTFVILEILLAIAFVSCTFTQHYNAGAVLEWVIAFIFSAYVFSFVVDLWPAIKTQPNLGLHNPREKGMGFEGGELGNGQVVVNGSGGGNGTGDMRYVGASEMEEGSSGSHLPIQGYGSAVGAAGGPGMGLTDTGRPVTRERGGVASNF</sequence>
<reference evidence="8" key="1">
    <citation type="submission" date="2023-06" db="EMBL/GenBank/DDBJ databases">
        <title>Genome-scale phylogeny and comparative genomics of the fungal order Sordariales.</title>
        <authorList>
            <consortium name="Lawrence Berkeley National Laboratory"/>
            <person name="Hensen N."/>
            <person name="Bonometti L."/>
            <person name="Westerberg I."/>
            <person name="Brannstrom I.O."/>
            <person name="Guillou S."/>
            <person name="Cros-Aarteil S."/>
            <person name="Calhoun S."/>
            <person name="Haridas S."/>
            <person name="Kuo A."/>
            <person name="Mondo S."/>
            <person name="Pangilinan J."/>
            <person name="Riley R."/>
            <person name="Labutti K."/>
            <person name="Andreopoulos B."/>
            <person name="Lipzen A."/>
            <person name="Chen C."/>
            <person name="Yanf M."/>
            <person name="Daum C."/>
            <person name="Ng V."/>
            <person name="Clum A."/>
            <person name="Steindorff A."/>
            <person name="Ohm R."/>
            <person name="Martin F."/>
            <person name="Silar P."/>
            <person name="Natvig D."/>
            <person name="Lalanne C."/>
            <person name="Gautier V."/>
            <person name="Ament-Velasquez S.L."/>
            <person name="Kruys A."/>
            <person name="Hutchinson M.I."/>
            <person name="Powell A.J."/>
            <person name="Barry K."/>
            <person name="Miller A.N."/>
            <person name="Grigoriev I.V."/>
            <person name="Debuchy R."/>
            <person name="Gladieux P."/>
            <person name="Thoren M.H."/>
            <person name="Johannesson H."/>
        </authorList>
    </citation>
    <scope>NUCLEOTIDE SEQUENCE</scope>
    <source>
        <strain evidence="8">CBS 307.81</strain>
    </source>
</reference>
<comment type="caution">
    <text evidence="8">The sequence shown here is derived from an EMBL/GenBank/DDBJ whole genome shotgun (WGS) entry which is preliminary data.</text>
</comment>
<keyword evidence="4 6" id="KW-0472">Membrane</keyword>
<feature type="transmembrane region" description="Helical" evidence="6">
    <location>
        <begin position="203"/>
        <end position="224"/>
    </location>
</feature>
<evidence type="ECO:0000256" key="3">
    <source>
        <dbReference type="ARBA" id="ARBA00022989"/>
    </source>
</evidence>
<evidence type="ECO:0000313" key="9">
    <source>
        <dbReference type="Proteomes" id="UP001174997"/>
    </source>
</evidence>
<feature type="region of interest" description="Disordered" evidence="5">
    <location>
        <begin position="304"/>
        <end position="323"/>
    </location>
</feature>
<dbReference type="Proteomes" id="UP001174997">
    <property type="component" value="Unassembled WGS sequence"/>
</dbReference>
<evidence type="ECO:0000256" key="6">
    <source>
        <dbReference type="SAM" id="Phobius"/>
    </source>
</evidence>
<dbReference type="EMBL" id="JAULSY010000107">
    <property type="protein sequence ID" value="KAK0665592.1"/>
    <property type="molecule type" value="Genomic_DNA"/>
</dbReference>
<name>A0AA39Z7D8_9PEZI</name>
<gene>
    <name evidence="8" type="ORF">QBC41DRAFT_232486</name>
</gene>
<dbReference type="InterPro" id="IPR050911">
    <property type="entry name" value="DRAM/TMEM150_Autophagy_Mod"/>
</dbReference>
<evidence type="ECO:0000256" key="4">
    <source>
        <dbReference type="ARBA" id="ARBA00023136"/>
    </source>
</evidence>
<feature type="transmembrane region" description="Helical" evidence="6">
    <location>
        <begin position="176"/>
        <end position="197"/>
    </location>
</feature>
<dbReference type="AlphaFoldDB" id="A0AA39Z7D8"/>
<feature type="transmembrane region" description="Helical" evidence="6">
    <location>
        <begin position="9"/>
        <end position="33"/>
    </location>
</feature>
<evidence type="ECO:0000256" key="1">
    <source>
        <dbReference type="ARBA" id="ARBA00004127"/>
    </source>
</evidence>
<comment type="subcellular location">
    <subcellularLocation>
        <location evidence="1">Endomembrane system</location>
        <topology evidence="1">Multi-pass membrane protein</topology>
    </subcellularLocation>
</comment>
<evidence type="ECO:0000256" key="5">
    <source>
        <dbReference type="SAM" id="MobiDB-lite"/>
    </source>
</evidence>
<keyword evidence="9" id="KW-1185">Reference proteome</keyword>
<feature type="transmembrane region" description="Helical" evidence="6">
    <location>
        <begin position="64"/>
        <end position="82"/>
    </location>
</feature>
<dbReference type="Pfam" id="PF10277">
    <property type="entry name" value="Frag1"/>
    <property type="match status" value="1"/>
</dbReference>
<keyword evidence="3 6" id="KW-1133">Transmembrane helix</keyword>
<dbReference type="GO" id="GO:0012505">
    <property type="term" value="C:endomembrane system"/>
    <property type="evidence" value="ECO:0007669"/>
    <property type="project" value="UniProtKB-SubCell"/>
</dbReference>
<organism evidence="8 9">
    <name type="scientific">Cercophora samala</name>
    <dbReference type="NCBI Taxonomy" id="330535"/>
    <lineage>
        <taxon>Eukaryota</taxon>
        <taxon>Fungi</taxon>
        <taxon>Dikarya</taxon>
        <taxon>Ascomycota</taxon>
        <taxon>Pezizomycotina</taxon>
        <taxon>Sordariomycetes</taxon>
        <taxon>Sordariomycetidae</taxon>
        <taxon>Sordariales</taxon>
        <taxon>Lasiosphaeriaceae</taxon>
        <taxon>Cercophora</taxon>
    </lineage>
</organism>